<dbReference type="Proteomes" id="UP000075243">
    <property type="component" value="Unassembled WGS sequence"/>
</dbReference>
<dbReference type="SUPFAM" id="SSF56219">
    <property type="entry name" value="DNase I-like"/>
    <property type="match status" value="1"/>
</dbReference>
<dbReference type="Gramene" id="C.cajan_27659.t">
    <property type="protein sequence ID" value="C.cajan_27659.t.cds1"/>
    <property type="gene ID" value="C.cajan_27659"/>
</dbReference>
<dbReference type="AlphaFoldDB" id="A0A151S6N9"/>
<reference evidence="1" key="1">
    <citation type="journal article" date="2012" name="Nat. Biotechnol.">
        <title>Draft genome sequence of pigeonpea (Cajanus cajan), an orphan legume crop of resource-poor farmers.</title>
        <authorList>
            <person name="Varshney R.K."/>
            <person name="Chen W."/>
            <person name="Li Y."/>
            <person name="Bharti A.K."/>
            <person name="Saxena R.K."/>
            <person name="Schlueter J.A."/>
            <person name="Donoghue M.T."/>
            <person name="Azam S."/>
            <person name="Fan G."/>
            <person name="Whaley A.M."/>
            <person name="Farmer A.D."/>
            <person name="Sheridan J."/>
            <person name="Iwata A."/>
            <person name="Tuteja R."/>
            <person name="Penmetsa R.V."/>
            <person name="Wu W."/>
            <person name="Upadhyaya H.D."/>
            <person name="Yang S.P."/>
            <person name="Shah T."/>
            <person name="Saxena K.B."/>
            <person name="Michael T."/>
            <person name="McCombie W.R."/>
            <person name="Yang B."/>
            <person name="Zhang G."/>
            <person name="Yang H."/>
            <person name="Wang J."/>
            <person name="Spillane C."/>
            <person name="Cook D.R."/>
            <person name="May G.D."/>
            <person name="Xu X."/>
            <person name="Jackson S.A."/>
        </authorList>
    </citation>
    <scope>NUCLEOTIDE SEQUENCE [LARGE SCALE GENOMIC DNA]</scope>
</reference>
<accession>A0A151S6N9</accession>
<dbReference type="Gene3D" id="3.60.10.10">
    <property type="entry name" value="Endonuclease/exonuclease/phosphatase"/>
    <property type="match status" value="1"/>
</dbReference>
<name>A0A151S6N9_CAJCA</name>
<organism evidence="1 2">
    <name type="scientific">Cajanus cajan</name>
    <name type="common">Pigeon pea</name>
    <name type="synonym">Cajanus indicus</name>
    <dbReference type="NCBI Taxonomy" id="3821"/>
    <lineage>
        <taxon>Eukaryota</taxon>
        <taxon>Viridiplantae</taxon>
        <taxon>Streptophyta</taxon>
        <taxon>Embryophyta</taxon>
        <taxon>Tracheophyta</taxon>
        <taxon>Spermatophyta</taxon>
        <taxon>Magnoliopsida</taxon>
        <taxon>eudicotyledons</taxon>
        <taxon>Gunneridae</taxon>
        <taxon>Pentapetalae</taxon>
        <taxon>rosids</taxon>
        <taxon>fabids</taxon>
        <taxon>Fabales</taxon>
        <taxon>Fabaceae</taxon>
        <taxon>Papilionoideae</taxon>
        <taxon>50 kb inversion clade</taxon>
        <taxon>NPAAA clade</taxon>
        <taxon>indigoferoid/millettioid clade</taxon>
        <taxon>Phaseoleae</taxon>
        <taxon>Cajanus</taxon>
    </lineage>
</organism>
<evidence type="ECO:0008006" key="3">
    <source>
        <dbReference type="Google" id="ProtNLM"/>
    </source>
</evidence>
<dbReference type="InterPro" id="IPR036691">
    <property type="entry name" value="Endo/exonu/phosph_ase_sf"/>
</dbReference>
<evidence type="ECO:0000313" key="2">
    <source>
        <dbReference type="Proteomes" id="UP000075243"/>
    </source>
</evidence>
<keyword evidence="2" id="KW-1185">Reference proteome</keyword>
<sequence length="85" mass="10057">MPLLGRKFTWYRPDGLCKSRLDRCLVTTGWLDQWSNACLWALNKVVSDHCAIVLKSEDVNWGPKPFRFLNSWRHEPSYADFVRKE</sequence>
<evidence type="ECO:0000313" key="1">
    <source>
        <dbReference type="EMBL" id="KYP50454.1"/>
    </source>
</evidence>
<gene>
    <name evidence="1" type="ORF">KK1_027706</name>
</gene>
<dbReference type="PANTHER" id="PTHR33710">
    <property type="entry name" value="BNAC02G09200D PROTEIN"/>
    <property type="match status" value="1"/>
</dbReference>
<proteinExistence type="predicted"/>
<protein>
    <recommendedName>
        <fullName evidence="3">Endonuclease/exonuclease/phosphatase domain-containing protein</fullName>
    </recommendedName>
</protein>
<dbReference type="PANTHER" id="PTHR33710:SF64">
    <property type="entry name" value="ENDONUCLEASE_EXONUCLEASE_PHOSPHATASE DOMAIN-CONTAINING PROTEIN"/>
    <property type="match status" value="1"/>
</dbReference>
<dbReference type="EMBL" id="KQ483454">
    <property type="protein sequence ID" value="KYP50454.1"/>
    <property type="molecule type" value="Genomic_DNA"/>
</dbReference>